<evidence type="ECO:0000313" key="2">
    <source>
        <dbReference type="Proteomes" id="UP001331561"/>
    </source>
</evidence>
<dbReference type="PANTHER" id="PTHR39166:SF1">
    <property type="entry name" value="BLL1166 PROTEIN"/>
    <property type="match status" value="1"/>
</dbReference>
<comment type="caution">
    <text evidence="1">The sequence shown here is derived from an EMBL/GenBank/DDBJ whole genome shotgun (WGS) entry which is preliminary data.</text>
</comment>
<organism evidence="1 2">
    <name type="scientific">Uliginosibacterium silvisoli</name>
    <dbReference type="NCBI Taxonomy" id="3114758"/>
    <lineage>
        <taxon>Bacteria</taxon>
        <taxon>Pseudomonadati</taxon>
        <taxon>Pseudomonadota</taxon>
        <taxon>Betaproteobacteria</taxon>
        <taxon>Rhodocyclales</taxon>
        <taxon>Zoogloeaceae</taxon>
        <taxon>Uliginosibacterium</taxon>
    </lineage>
</organism>
<gene>
    <name evidence="1" type="ORF">VVD49_20180</name>
</gene>
<accession>A0ABU6K8X1</accession>
<proteinExistence type="predicted"/>
<protein>
    <submittedName>
        <fullName evidence="1">Nucleotidyltransferase family protein</fullName>
    </submittedName>
</protein>
<dbReference type="PANTHER" id="PTHR39166">
    <property type="entry name" value="BLL1166 PROTEIN"/>
    <property type="match status" value="1"/>
</dbReference>
<keyword evidence="2" id="KW-1185">Reference proteome</keyword>
<dbReference type="Pfam" id="PF06042">
    <property type="entry name" value="NTP_transf_6"/>
    <property type="match status" value="1"/>
</dbReference>
<dbReference type="EMBL" id="JAYXHS010000004">
    <property type="protein sequence ID" value="MEC5388062.1"/>
    <property type="molecule type" value="Genomic_DNA"/>
</dbReference>
<reference evidence="1 2" key="1">
    <citation type="submission" date="2024-01" db="EMBL/GenBank/DDBJ databases">
        <title>Uliginosibacterium soil sp. nov.</title>
        <authorList>
            <person name="Lv Y."/>
        </authorList>
    </citation>
    <scope>NUCLEOTIDE SEQUENCE [LARGE SCALE GENOMIC DNA]</scope>
    <source>
        <strain evidence="1 2">H3</strain>
    </source>
</reference>
<evidence type="ECO:0000313" key="1">
    <source>
        <dbReference type="EMBL" id="MEC5388062.1"/>
    </source>
</evidence>
<sequence length="154" mass="17310">MGAGAVRNLVWDALHGTHRSALPDVDVAYFDASAIADEDVRLQTRLAAIQPDLPWEVTNQARVHEWFEEYFGYPAAPLLSLEEAVASWPEYVTCVGLTLKANDNIEVIAPHGLGDLFGIIIRHNPVRATVDTYRQRIEKKRYSERWPMVTVVPA</sequence>
<name>A0ABU6K8X1_9RHOO</name>
<dbReference type="RefSeq" id="WP_327601103.1">
    <property type="nucleotide sequence ID" value="NZ_JAYXHS010000004.1"/>
</dbReference>
<dbReference type="Proteomes" id="UP001331561">
    <property type="component" value="Unassembled WGS sequence"/>
</dbReference>
<dbReference type="InterPro" id="IPR009267">
    <property type="entry name" value="NTP_transf_6"/>
</dbReference>